<evidence type="ECO:0000313" key="14">
    <source>
        <dbReference type="Proteomes" id="UP001160148"/>
    </source>
</evidence>
<keyword evidence="10" id="KW-0278">Fertilization</keyword>
<evidence type="ECO:0000259" key="12">
    <source>
        <dbReference type="Pfam" id="PF10699"/>
    </source>
</evidence>
<evidence type="ECO:0000256" key="10">
    <source>
        <dbReference type="ARBA" id="ARBA00023279"/>
    </source>
</evidence>
<accession>A0AAV0VPZ7</accession>
<keyword evidence="9" id="KW-1015">Disulfide bond</keyword>
<feature type="signal peptide" evidence="11">
    <location>
        <begin position="1"/>
        <end position="21"/>
    </location>
</feature>
<keyword evidence="14" id="KW-1185">Reference proteome</keyword>
<organism evidence="13 14">
    <name type="scientific">Macrosiphum euphorbiae</name>
    <name type="common">potato aphid</name>
    <dbReference type="NCBI Taxonomy" id="13131"/>
    <lineage>
        <taxon>Eukaryota</taxon>
        <taxon>Metazoa</taxon>
        <taxon>Ecdysozoa</taxon>
        <taxon>Arthropoda</taxon>
        <taxon>Hexapoda</taxon>
        <taxon>Insecta</taxon>
        <taxon>Pterygota</taxon>
        <taxon>Neoptera</taxon>
        <taxon>Paraneoptera</taxon>
        <taxon>Hemiptera</taxon>
        <taxon>Sternorrhyncha</taxon>
        <taxon>Aphidomorpha</taxon>
        <taxon>Aphidoidea</taxon>
        <taxon>Aphididae</taxon>
        <taxon>Macrosiphini</taxon>
        <taxon>Macrosiphum</taxon>
    </lineage>
</organism>
<evidence type="ECO:0000256" key="1">
    <source>
        <dbReference type="ARBA" id="ARBA00004251"/>
    </source>
</evidence>
<evidence type="ECO:0000256" key="11">
    <source>
        <dbReference type="SAM" id="SignalP"/>
    </source>
</evidence>
<dbReference type="GO" id="GO:0007338">
    <property type="term" value="P:single fertilization"/>
    <property type="evidence" value="ECO:0007669"/>
    <property type="project" value="UniProtKB-KW"/>
</dbReference>
<keyword evidence="3" id="KW-1003">Cell membrane</keyword>
<dbReference type="EMBL" id="CARXXK010000001">
    <property type="protein sequence ID" value="CAI6346311.1"/>
    <property type="molecule type" value="Genomic_DNA"/>
</dbReference>
<evidence type="ECO:0000256" key="9">
    <source>
        <dbReference type="ARBA" id="ARBA00023157"/>
    </source>
</evidence>
<protein>
    <recommendedName>
        <fullName evidence="12">Generative cell specific-1/HAP2 domain-containing protein</fullName>
    </recommendedName>
</protein>
<sequence>MYKYILFATLIVSIPFQSILCQLKDTGTKLQAIITPIDMLYRDELNSLNQMPICTNRIKKRSNIKTKGIYITIWLKKNTEENISKHQVIIVDKVYEAETNKARMLINPYIVVIQQDEVLESYKLKHIKAVNSEAKEIVFNKESNSHYPGCYADVKRSACNAMAEVIPKQFSEGFCCSCKMAVNIQRQMNDCHGQTRFRHVVHGRNALLNEDIETLISRLVDNIDSDDEMTANNDTGRSSLGTYKKQIRGGQSCESTNTPAGNVDEEYRFHESSHCLQFSDLWYNVNKLESTAYHHSLTISIYEKYTMDNIIPLYRKIISNVKLSNNNKNYENDESTVQANYVALTFGDDQYYSLDINNDRLLIPEEVPLIVKHLYPQSTDDPKKYLILNANNISTKGDECNKAGVSYEAFFKQSNRCGVKRSSCLNNQPSHLWKHDMDAIESGIPGNYFLENFVTFPQNSKVMQKINGTETLNLHYEMDYTSELLIHKEINYNSVLTTRQSFDTFDPHVFVSYKYSMILQYRLQSSRCPSQDCLPFD</sequence>
<keyword evidence="4" id="KW-0812">Transmembrane</keyword>
<name>A0AAV0VPZ7_9HEMI</name>
<evidence type="ECO:0000256" key="6">
    <source>
        <dbReference type="ARBA" id="ARBA00022989"/>
    </source>
</evidence>
<feature type="chain" id="PRO_5043931255" description="Generative cell specific-1/HAP2 domain-containing protein" evidence="11">
    <location>
        <begin position="22"/>
        <end position="537"/>
    </location>
</feature>
<evidence type="ECO:0000256" key="4">
    <source>
        <dbReference type="ARBA" id="ARBA00022692"/>
    </source>
</evidence>
<comment type="subcellular location">
    <subcellularLocation>
        <location evidence="1">Cell membrane</location>
        <topology evidence="1">Single-pass type I membrane protein</topology>
    </subcellularLocation>
</comment>
<gene>
    <name evidence="13" type="ORF">MEUPH1_LOCUS3232</name>
</gene>
<dbReference type="Proteomes" id="UP001160148">
    <property type="component" value="Unassembled WGS sequence"/>
</dbReference>
<comment type="similarity">
    <text evidence="2">Belongs to the HAP2/GCS1 family.</text>
</comment>
<feature type="domain" description="Generative cell specific-1/HAP2" evidence="12">
    <location>
        <begin position="77"/>
        <end position="486"/>
    </location>
</feature>
<dbReference type="InterPro" id="IPR040326">
    <property type="entry name" value="HAP2/GCS1"/>
</dbReference>
<evidence type="ECO:0000256" key="8">
    <source>
        <dbReference type="ARBA" id="ARBA00023136"/>
    </source>
</evidence>
<dbReference type="InterPro" id="IPR018928">
    <property type="entry name" value="HAP2/GCS1_dom"/>
</dbReference>
<dbReference type="PANTHER" id="PTHR31764">
    <property type="entry name" value="PROTEIN HAPLESS 2"/>
    <property type="match status" value="1"/>
</dbReference>
<keyword evidence="7" id="KW-0446">Lipid-binding</keyword>
<keyword evidence="5 11" id="KW-0732">Signal</keyword>
<evidence type="ECO:0000256" key="2">
    <source>
        <dbReference type="ARBA" id="ARBA00010929"/>
    </source>
</evidence>
<dbReference type="Pfam" id="PF10699">
    <property type="entry name" value="HAP2-GCS1"/>
    <property type="match status" value="1"/>
</dbReference>
<keyword evidence="8" id="KW-0472">Membrane</keyword>
<proteinExistence type="inferred from homology"/>
<dbReference type="GO" id="GO:0008289">
    <property type="term" value="F:lipid binding"/>
    <property type="evidence" value="ECO:0007669"/>
    <property type="project" value="UniProtKB-KW"/>
</dbReference>
<evidence type="ECO:0000313" key="13">
    <source>
        <dbReference type="EMBL" id="CAI6346311.1"/>
    </source>
</evidence>
<keyword evidence="6" id="KW-1133">Transmembrane helix</keyword>
<evidence type="ECO:0000256" key="7">
    <source>
        <dbReference type="ARBA" id="ARBA00023121"/>
    </source>
</evidence>
<comment type="caution">
    <text evidence="13">The sequence shown here is derived from an EMBL/GenBank/DDBJ whole genome shotgun (WGS) entry which is preliminary data.</text>
</comment>
<dbReference type="AlphaFoldDB" id="A0AAV0VPZ7"/>
<evidence type="ECO:0000256" key="3">
    <source>
        <dbReference type="ARBA" id="ARBA00022475"/>
    </source>
</evidence>
<dbReference type="PANTHER" id="PTHR31764:SF0">
    <property type="entry name" value="GENERATIVE CELL SPECIFIC-1_HAP2 DOMAIN-CONTAINING PROTEIN"/>
    <property type="match status" value="1"/>
</dbReference>
<evidence type="ECO:0000256" key="5">
    <source>
        <dbReference type="ARBA" id="ARBA00022729"/>
    </source>
</evidence>
<reference evidence="13 14" key="1">
    <citation type="submission" date="2023-01" db="EMBL/GenBank/DDBJ databases">
        <authorList>
            <person name="Whitehead M."/>
        </authorList>
    </citation>
    <scope>NUCLEOTIDE SEQUENCE [LARGE SCALE GENOMIC DNA]</scope>
</reference>
<dbReference type="GO" id="GO:0005886">
    <property type="term" value="C:plasma membrane"/>
    <property type="evidence" value="ECO:0007669"/>
    <property type="project" value="UniProtKB-SubCell"/>
</dbReference>